<feature type="compositionally biased region" description="Basic and acidic residues" evidence="1">
    <location>
        <begin position="85"/>
        <end position="94"/>
    </location>
</feature>
<accession>A0AAJ0B0K1</accession>
<gene>
    <name evidence="2" type="ORF">QBC47DRAFT_408037</name>
</gene>
<feature type="compositionally biased region" description="Polar residues" evidence="1">
    <location>
        <begin position="57"/>
        <end position="70"/>
    </location>
</feature>
<dbReference type="EMBL" id="MU839858">
    <property type="protein sequence ID" value="KAK1749465.1"/>
    <property type="molecule type" value="Genomic_DNA"/>
</dbReference>
<sequence length="94" mass="10391">MNIPSEQEKAKQTLVNGMHLLNIDLPDNITKKLTTNYKGMTPMDRFMLETLKCDDPSSGNASRDWSTPSGRRSLCDSCAPTLGGDSKEENKGQE</sequence>
<dbReference type="AlphaFoldDB" id="A0AAJ0B0K1"/>
<proteinExistence type="predicted"/>
<evidence type="ECO:0000256" key="1">
    <source>
        <dbReference type="SAM" id="MobiDB-lite"/>
    </source>
</evidence>
<comment type="caution">
    <text evidence="2">The sequence shown here is derived from an EMBL/GenBank/DDBJ whole genome shotgun (WGS) entry which is preliminary data.</text>
</comment>
<organism evidence="2 3">
    <name type="scientific">Echria macrotheca</name>
    <dbReference type="NCBI Taxonomy" id="438768"/>
    <lineage>
        <taxon>Eukaryota</taxon>
        <taxon>Fungi</taxon>
        <taxon>Dikarya</taxon>
        <taxon>Ascomycota</taxon>
        <taxon>Pezizomycotina</taxon>
        <taxon>Sordariomycetes</taxon>
        <taxon>Sordariomycetidae</taxon>
        <taxon>Sordariales</taxon>
        <taxon>Schizotheciaceae</taxon>
        <taxon>Echria</taxon>
    </lineage>
</organism>
<name>A0AAJ0B0K1_9PEZI</name>
<protein>
    <submittedName>
        <fullName evidence="2">Uncharacterized protein</fullName>
    </submittedName>
</protein>
<evidence type="ECO:0000313" key="2">
    <source>
        <dbReference type="EMBL" id="KAK1749465.1"/>
    </source>
</evidence>
<reference evidence="2" key="1">
    <citation type="submission" date="2023-06" db="EMBL/GenBank/DDBJ databases">
        <title>Genome-scale phylogeny and comparative genomics of the fungal order Sordariales.</title>
        <authorList>
            <consortium name="Lawrence Berkeley National Laboratory"/>
            <person name="Hensen N."/>
            <person name="Bonometti L."/>
            <person name="Westerberg I."/>
            <person name="Brannstrom I.O."/>
            <person name="Guillou S."/>
            <person name="Cros-Aarteil S."/>
            <person name="Calhoun S."/>
            <person name="Haridas S."/>
            <person name="Kuo A."/>
            <person name="Mondo S."/>
            <person name="Pangilinan J."/>
            <person name="Riley R."/>
            <person name="Labutti K."/>
            <person name="Andreopoulos B."/>
            <person name="Lipzen A."/>
            <person name="Chen C."/>
            <person name="Yanf M."/>
            <person name="Daum C."/>
            <person name="Ng V."/>
            <person name="Clum A."/>
            <person name="Steindorff A."/>
            <person name="Ohm R."/>
            <person name="Martin F."/>
            <person name="Silar P."/>
            <person name="Natvig D."/>
            <person name="Lalanne C."/>
            <person name="Gautier V."/>
            <person name="Ament-Velasquez S.L."/>
            <person name="Kruys A."/>
            <person name="Hutchinson M.I."/>
            <person name="Powell A.J."/>
            <person name="Barry K."/>
            <person name="Miller A.N."/>
            <person name="Grigoriev I.V."/>
            <person name="Debuchy R."/>
            <person name="Gladieux P."/>
            <person name="Thoren M.H."/>
            <person name="Johannesson H."/>
        </authorList>
    </citation>
    <scope>NUCLEOTIDE SEQUENCE</scope>
    <source>
        <strain evidence="2">PSN4</strain>
    </source>
</reference>
<keyword evidence="3" id="KW-1185">Reference proteome</keyword>
<evidence type="ECO:0000313" key="3">
    <source>
        <dbReference type="Proteomes" id="UP001239445"/>
    </source>
</evidence>
<feature type="region of interest" description="Disordered" evidence="1">
    <location>
        <begin position="52"/>
        <end position="94"/>
    </location>
</feature>
<dbReference type="Proteomes" id="UP001239445">
    <property type="component" value="Unassembled WGS sequence"/>
</dbReference>